<dbReference type="KEGG" id="pbf:CFX0092_A0190"/>
<evidence type="ECO:0000256" key="8">
    <source>
        <dbReference type="ARBA" id="ARBA00047776"/>
    </source>
</evidence>
<dbReference type="Gene3D" id="3.40.50.720">
    <property type="entry name" value="NAD(P)-binding Rossmann-like Domain"/>
    <property type="match status" value="1"/>
</dbReference>
<keyword evidence="6 10" id="KW-0521">NADP</keyword>
<evidence type="ECO:0000256" key="10">
    <source>
        <dbReference type="PIRSR" id="PIRSR000362-2"/>
    </source>
</evidence>
<dbReference type="OrthoDB" id="9803192at2"/>
<dbReference type="Gene3D" id="3.50.50.60">
    <property type="entry name" value="FAD/NAD(P)-binding domain"/>
    <property type="match status" value="1"/>
</dbReference>
<keyword evidence="7 12" id="KW-0560">Oxidoreductase</keyword>
<dbReference type="EMBL" id="LN890655">
    <property type="protein sequence ID" value="CUS02071.2"/>
    <property type="molecule type" value="Genomic_DNA"/>
</dbReference>
<dbReference type="InterPro" id="IPR021163">
    <property type="entry name" value="Ferredox_Rdtase_adrenod"/>
</dbReference>
<comment type="cofactor">
    <cofactor evidence="1 9">
        <name>FAD</name>
        <dbReference type="ChEBI" id="CHEBI:57692"/>
    </cofactor>
</comment>
<dbReference type="EC" id="1.18.1.2" evidence="3"/>
<feature type="binding site" evidence="9">
    <location>
        <position position="21"/>
    </location>
    <ligand>
        <name>FAD</name>
        <dbReference type="ChEBI" id="CHEBI:57692"/>
    </ligand>
</feature>
<evidence type="ECO:0000256" key="2">
    <source>
        <dbReference type="ARBA" id="ARBA00008312"/>
    </source>
</evidence>
<evidence type="ECO:0000256" key="5">
    <source>
        <dbReference type="ARBA" id="ARBA00022827"/>
    </source>
</evidence>
<name>A0A160SXL5_9CHLR</name>
<evidence type="ECO:0000259" key="11">
    <source>
        <dbReference type="Pfam" id="PF07992"/>
    </source>
</evidence>
<sequence>MSTIGTAAQPLRVAIIGAGPAGFYAAERLFKEPELVIEVDMYDRLPTPFGLVRNGVAPDHQKIKSVTAAFDRIAANPRFRFFGNVELGRDETVDDLKDYYHQILYSTGAQTDRPLGIPGDDLLGSHPATEFVAWYNGHPDYRDHHFDLTQERVAVVGVGNVAVDVARILCRTPEELLKTDIADYALEALRHSRVKEVYILGRRGPAQAAFTAPEAKELGELADCDTFVLPEEAELDPLSQASMASADRADLRKVEIIQELSRRQPVGKSKRLYLRFLVSPTELIGDEHGHVRQMKLVRNELHATDAGSLRPRATGHTETLDVGLVFRSIGYKGVALPGVPFHDSWGVIPNNGGRVVDPATQEPLVGQYTAGWIKRGPTGVIGTNKPDAAETVENMLADARQGLTLSPSHGTADEADVLVHLRQPCTISYADWQRLDALELSRGKEQGRPRIKFTRIDEMLDALDLKPASEPQ</sequence>
<feature type="binding site" evidence="10">
    <location>
        <begin position="202"/>
        <end position="203"/>
    </location>
    <ligand>
        <name>NADP(+)</name>
        <dbReference type="ChEBI" id="CHEBI:58349"/>
    </ligand>
</feature>
<gene>
    <name evidence="12" type="primary">fprA</name>
    <name evidence="12" type="ORF">CFX0092_A0190</name>
</gene>
<dbReference type="PIRSF" id="PIRSF000362">
    <property type="entry name" value="FNR"/>
    <property type="match status" value="1"/>
</dbReference>
<dbReference type="InterPro" id="IPR055275">
    <property type="entry name" value="Ferredox_Rdtase"/>
</dbReference>
<dbReference type="GO" id="GO:0004324">
    <property type="term" value="F:ferredoxin-NADP+ reductase activity"/>
    <property type="evidence" value="ECO:0007669"/>
    <property type="project" value="UniProtKB-EC"/>
</dbReference>
<evidence type="ECO:0000256" key="4">
    <source>
        <dbReference type="ARBA" id="ARBA00022630"/>
    </source>
</evidence>
<keyword evidence="5 9" id="KW-0274">FAD</keyword>
<feature type="binding site" evidence="9">
    <location>
        <position position="51"/>
    </location>
    <ligand>
        <name>FAD</name>
        <dbReference type="ChEBI" id="CHEBI:57692"/>
    </ligand>
</feature>
<dbReference type="PANTHER" id="PTHR48467:SF1">
    <property type="entry name" value="GLUTAMATE SYNTHASE 1 [NADH], CHLOROPLASTIC-LIKE"/>
    <property type="match status" value="1"/>
</dbReference>
<dbReference type="Proteomes" id="UP000215027">
    <property type="component" value="Chromosome I"/>
</dbReference>
<proteinExistence type="inferred from homology"/>
<reference evidence="12" key="1">
    <citation type="submission" date="2016-01" db="EMBL/GenBank/DDBJ databases">
        <authorList>
            <person name="Mcilroy J.S."/>
            <person name="Karst M S."/>
            <person name="Albertsen M."/>
        </authorList>
    </citation>
    <scope>NUCLEOTIDE SEQUENCE</scope>
    <source>
        <strain evidence="12">Cfx-K</strain>
    </source>
</reference>
<evidence type="ECO:0000313" key="12">
    <source>
        <dbReference type="EMBL" id="CUS02071.2"/>
    </source>
</evidence>
<dbReference type="InterPro" id="IPR036188">
    <property type="entry name" value="FAD/NAD-bd_sf"/>
</dbReference>
<evidence type="ECO:0000256" key="3">
    <source>
        <dbReference type="ARBA" id="ARBA00013223"/>
    </source>
</evidence>
<comment type="similarity">
    <text evidence="2">Belongs to the ferredoxin--NADP reductase type 1 family.</text>
</comment>
<keyword evidence="4" id="KW-0285">Flavoprotein</keyword>
<feature type="binding site" evidence="10">
    <location>
        <position position="379"/>
    </location>
    <ligand>
        <name>NADP(+)</name>
        <dbReference type="ChEBI" id="CHEBI:58349"/>
    </ligand>
</feature>
<evidence type="ECO:0000256" key="9">
    <source>
        <dbReference type="PIRSR" id="PIRSR000362-1"/>
    </source>
</evidence>
<evidence type="ECO:0000256" key="7">
    <source>
        <dbReference type="ARBA" id="ARBA00023002"/>
    </source>
</evidence>
<comment type="catalytic activity">
    <reaction evidence="8">
        <text>2 reduced [2Fe-2S]-[ferredoxin] + NADP(+) + H(+) = 2 oxidized [2Fe-2S]-[ferredoxin] + NADPH</text>
        <dbReference type="Rhea" id="RHEA:20125"/>
        <dbReference type="Rhea" id="RHEA-COMP:10000"/>
        <dbReference type="Rhea" id="RHEA-COMP:10001"/>
        <dbReference type="ChEBI" id="CHEBI:15378"/>
        <dbReference type="ChEBI" id="CHEBI:33737"/>
        <dbReference type="ChEBI" id="CHEBI:33738"/>
        <dbReference type="ChEBI" id="CHEBI:57783"/>
        <dbReference type="ChEBI" id="CHEBI:58349"/>
        <dbReference type="EC" id="1.18.1.2"/>
    </reaction>
</comment>
<feature type="binding site" evidence="9">
    <location>
        <position position="372"/>
    </location>
    <ligand>
        <name>FAD</name>
        <dbReference type="ChEBI" id="CHEBI:57692"/>
    </ligand>
</feature>
<evidence type="ECO:0000313" key="13">
    <source>
        <dbReference type="Proteomes" id="UP000215027"/>
    </source>
</evidence>
<feature type="binding site" evidence="9">
    <location>
        <begin position="379"/>
        <end position="381"/>
    </location>
    <ligand>
        <name>FAD</name>
        <dbReference type="ChEBI" id="CHEBI:57692"/>
    </ligand>
</feature>
<keyword evidence="13" id="KW-1185">Reference proteome</keyword>
<dbReference type="AlphaFoldDB" id="A0A160SXL5"/>
<feature type="domain" description="FAD/NAD(P)-binding" evidence="11">
    <location>
        <begin position="12"/>
        <end position="172"/>
    </location>
</feature>
<evidence type="ECO:0000256" key="1">
    <source>
        <dbReference type="ARBA" id="ARBA00001974"/>
    </source>
</evidence>
<feature type="binding site" evidence="9">
    <location>
        <position position="87"/>
    </location>
    <ligand>
        <name>FAD</name>
        <dbReference type="ChEBI" id="CHEBI:57692"/>
    </ligand>
</feature>
<dbReference type="RefSeq" id="WP_095041729.1">
    <property type="nucleotide sequence ID" value="NZ_LN890655.1"/>
</dbReference>
<dbReference type="SUPFAM" id="SSF51971">
    <property type="entry name" value="Nucleotide-binding domain"/>
    <property type="match status" value="1"/>
</dbReference>
<dbReference type="Pfam" id="PF07992">
    <property type="entry name" value="Pyr_redox_2"/>
    <property type="match status" value="1"/>
</dbReference>
<accession>A0A160SXL5</accession>
<dbReference type="InterPro" id="IPR023753">
    <property type="entry name" value="FAD/NAD-binding_dom"/>
</dbReference>
<dbReference type="PANTHER" id="PTHR48467">
    <property type="entry name" value="GLUTAMATE SYNTHASE 1 [NADH], CHLOROPLASTIC-LIKE"/>
    <property type="match status" value="1"/>
</dbReference>
<organism evidence="12 13">
    <name type="scientific">Candidatus Promineifilum breve</name>
    <dbReference type="NCBI Taxonomy" id="1806508"/>
    <lineage>
        <taxon>Bacteria</taxon>
        <taxon>Bacillati</taxon>
        <taxon>Chloroflexota</taxon>
        <taxon>Ardenticatenia</taxon>
        <taxon>Candidatus Promineifilales</taxon>
        <taxon>Candidatus Promineifilaceae</taxon>
        <taxon>Candidatus Promineifilum</taxon>
    </lineage>
</organism>
<feature type="binding site" evidence="10">
    <location>
        <position position="214"/>
    </location>
    <ligand>
        <name>NADP(+)</name>
        <dbReference type="ChEBI" id="CHEBI:58349"/>
    </ligand>
</feature>
<evidence type="ECO:0000256" key="6">
    <source>
        <dbReference type="ARBA" id="ARBA00022857"/>
    </source>
</evidence>
<dbReference type="PRINTS" id="PR00419">
    <property type="entry name" value="ADXRDTASE"/>
</dbReference>
<protein>
    <recommendedName>
        <fullName evidence="3">ferredoxin--NADP(+) reductase</fullName>
        <ecNumber evidence="3">1.18.1.2</ecNumber>
    </recommendedName>
</protein>